<feature type="region of interest" description="Disordered" evidence="1">
    <location>
        <begin position="889"/>
        <end position="931"/>
    </location>
</feature>
<name>A0AAV3B4L2_PYXAD</name>
<dbReference type="Pfam" id="PF15712">
    <property type="entry name" value="NPAT_C"/>
    <property type="match status" value="1"/>
</dbReference>
<dbReference type="EMBL" id="DYDO01000001">
    <property type="protein sequence ID" value="DBA32690.1"/>
    <property type="molecule type" value="Genomic_DNA"/>
</dbReference>
<feature type="region of interest" description="Disordered" evidence="1">
    <location>
        <begin position="159"/>
        <end position="220"/>
    </location>
</feature>
<feature type="compositionally biased region" description="Polar residues" evidence="1">
    <location>
        <begin position="1047"/>
        <end position="1058"/>
    </location>
</feature>
<feature type="compositionally biased region" description="Polar residues" evidence="1">
    <location>
        <begin position="412"/>
        <end position="425"/>
    </location>
</feature>
<feature type="compositionally biased region" description="Polar residues" evidence="1">
    <location>
        <begin position="434"/>
        <end position="466"/>
    </location>
</feature>
<feature type="compositionally biased region" description="Basic and acidic residues" evidence="1">
    <location>
        <begin position="1149"/>
        <end position="1162"/>
    </location>
</feature>
<dbReference type="InterPro" id="IPR006594">
    <property type="entry name" value="LisH"/>
</dbReference>
<keyword evidence="4" id="KW-1185">Reference proteome</keyword>
<dbReference type="PANTHER" id="PTHR15087:SF14">
    <property type="entry name" value="PROTEIN NPAT"/>
    <property type="match status" value="1"/>
</dbReference>
<dbReference type="GO" id="GO:0005634">
    <property type="term" value="C:nucleus"/>
    <property type="evidence" value="ECO:0007669"/>
    <property type="project" value="TreeGrafter"/>
</dbReference>
<evidence type="ECO:0000256" key="1">
    <source>
        <dbReference type="SAM" id="MobiDB-lite"/>
    </source>
</evidence>
<feature type="compositionally biased region" description="Basic and acidic residues" evidence="1">
    <location>
        <begin position="360"/>
        <end position="392"/>
    </location>
</feature>
<sequence length="1300" mass="141359">MLLPSDVARLVLGYLQQEKLTSTCSAYIAESPHLKEYAEHHTDDGFIPGCLLSLFGKNLTTILNEYITMKAKENEADIPFMMTSLWKKLDLTLSQIRCMQESTAFQTNQRARTRKGINELMRQKMLTSPLAVSGLPVSQSISTPILATQYILCPTNTPGTSQSVSSLSTNPSPNSIVGTPQTVSVVPTQKKLSTTATSSPMRRKPDTQRRRRMAPISSSAAERDMALDIDTIQGLIDEDFPQLVIENAREKILSNKSLQEKLAENINKILASDSAAQTTKQSDGSAAEQDASIDEILGLQGGEIHMSEEAIHDILVQTELDPDFQELYDLFACVSSKAPKNTSRDPSSSENVDPNMSGSEKSKKLDIVEDVTSRECAEDKMDDCVRERETDRSTLNGQPNAGTPLKEKAESSSHLQQNNEATTLRSPMVHRQSSDFVLSMESSDNDTVIGSTKQSQSSVLESSYTPPQDVEMDNNSPANEETDDCCFIVEDVLPQASISPEKIRQTNVCSKGSNEQQSEMPTCEGTTKEKPLDKSQQESNKTLEVSQPSTIATQGSVLLISSSSQVLNCSNEKVNQSDENTKIGSLNELCNNEKDKQANESDSGASIEKDMELQKSIVNIAPAACHGQNLGPEMDPYSSGVIVPSNSQAVVDPSTIVTLNLIAEDLPEDTELHNAVRSIHEENYQTIILSPLVKNQDIKRVGPSQNSSGDFTESSVVGEQSQLLATSSDGLVNTLNMPNGDCTVYTVSGVPTTTDGNVVQLMPSSGSTFTPTNSLFISSCVPSNAPAKQPNIMMLTNSSTNTSQKQTGLFQTPPRPGSMYTVGQAISPKLSQGSTIILASPVQPVLQGVMSMFPVSLVGQSGSTFTTQPHQILHVPVSKPVVPKLPLPPKSQISLPKPSTSTAKLLPNPAAGSMSRPSSSVQRENEEKNFTSEIQLKPEERSLPETLNVVSKSVEPHRRVLCFDGKSLASTPNARSQKKDNNDNMQTALASTETAFSKMILSTETRKTENSVTSIDKSSRLDMTATQAKDQPGEKRPSSLGDGYSVNKENVLQASTPVPSAGQIDKNTTSQDSLHTEKNGKPPQEPVKKHTALPNILRRTPHKMSLERVCCTSPLAKQASQLLQDMQFQSPITKPRSIGEVPRTPGFAPEEKLADSNSDHTRTPICRRLNEDGGTPKPMMPPATPDMPTCSPASEAGSENSVNMAAHTLMILSRASMAKAGGSTPLKDSTHQPKPSKSTAKKRRLEDSDEYDRRSHRKELLSPSSLQKKKKMKKHRKKSTDNFPAGMDVEKFLMSLHYDE</sequence>
<feature type="compositionally biased region" description="Polar residues" evidence="1">
    <location>
        <begin position="159"/>
        <end position="200"/>
    </location>
</feature>
<feature type="region of interest" description="Disordered" evidence="1">
    <location>
        <begin position="1001"/>
        <end position="1092"/>
    </location>
</feature>
<feature type="region of interest" description="Disordered" evidence="1">
    <location>
        <begin position="506"/>
        <end position="548"/>
    </location>
</feature>
<evidence type="ECO:0000259" key="2">
    <source>
        <dbReference type="Pfam" id="PF15712"/>
    </source>
</evidence>
<reference evidence="3" key="1">
    <citation type="thesis" date="2020" institute="ProQuest LLC" country="789 East Eisenhower Parkway, Ann Arbor, MI, USA">
        <title>Comparative Genomics and Chromosome Evolution.</title>
        <authorList>
            <person name="Mudd A.B."/>
        </authorList>
    </citation>
    <scope>NUCLEOTIDE SEQUENCE</scope>
    <source>
        <strain evidence="3">1538</strain>
        <tissue evidence="3">Blood</tissue>
    </source>
</reference>
<feature type="compositionally biased region" description="Polar residues" evidence="1">
    <location>
        <begin position="338"/>
        <end position="359"/>
    </location>
</feature>
<feature type="region of interest" description="Disordered" evidence="1">
    <location>
        <begin position="337"/>
        <end position="481"/>
    </location>
</feature>
<feature type="compositionally biased region" description="Polar residues" evidence="1">
    <location>
        <begin position="537"/>
        <end position="548"/>
    </location>
</feature>
<dbReference type="InterPro" id="IPR031442">
    <property type="entry name" value="NPAT_C"/>
</dbReference>
<dbReference type="InterPro" id="IPR052850">
    <property type="entry name" value="NPAT_LisH"/>
</dbReference>
<accession>A0AAV3B4L2</accession>
<gene>
    <name evidence="3" type="ORF">GDO54_000463</name>
</gene>
<evidence type="ECO:0000313" key="3">
    <source>
        <dbReference type="EMBL" id="DBA32690.1"/>
    </source>
</evidence>
<feature type="compositionally biased region" description="Basic and acidic residues" evidence="1">
    <location>
        <begin position="526"/>
        <end position="536"/>
    </location>
</feature>
<comment type="caution">
    <text evidence="3">The sequence shown here is derived from an EMBL/GenBank/DDBJ whole genome shotgun (WGS) entry which is preliminary data.</text>
</comment>
<feature type="compositionally biased region" description="Basic residues" evidence="1">
    <location>
        <begin position="1267"/>
        <end position="1278"/>
    </location>
</feature>
<organism evidence="3 4">
    <name type="scientific">Pyxicephalus adspersus</name>
    <name type="common">African bullfrog</name>
    <dbReference type="NCBI Taxonomy" id="30357"/>
    <lineage>
        <taxon>Eukaryota</taxon>
        <taxon>Metazoa</taxon>
        <taxon>Chordata</taxon>
        <taxon>Craniata</taxon>
        <taxon>Vertebrata</taxon>
        <taxon>Euteleostomi</taxon>
        <taxon>Amphibia</taxon>
        <taxon>Batrachia</taxon>
        <taxon>Anura</taxon>
        <taxon>Neobatrachia</taxon>
        <taxon>Ranoidea</taxon>
        <taxon>Pyxicephalidae</taxon>
        <taxon>Pyxicephalinae</taxon>
        <taxon>Pyxicephalus</taxon>
    </lineage>
</organism>
<feature type="region of interest" description="Disordered" evidence="1">
    <location>
        <begin position="1148"/>
        <end position="1182"/>
    </location>
</feature>
<feature type="compositionally biased region" description="Polar residues" evidence="1">
    <location>
        <begin position="506"/>
        <end position="520"/>
    </location>
</feature>
<feature type="compositionally biased region" description="Polar residues" evidence="1">
    <location>
        <begin position="892"/>
        <end position="903"/>
    </location>
</feature>
<feature type="domain" description="Protein NPAT C-terminal" evidence="2">
    <location>
        <begin position="674"/>
        <end position="1300"/>
    </location>
</feature>
<proteinExistence type="predicted"/>
<dbReference type="GO" id="GO:0003712">
    <property type="term" value="F:transcription coregulator activity"/>
    <property type="evidence" value="ECO:0007669"/>
    <property type="project" value="TreeGrafter"/>
</dbReference>
<dbReference type="PANTHER" id="PTHR15087">
    <property type="entry name" value="PROTEIN NPAT"/>
    <property type="match status" value="1"/>
</dbReference>
<dbReference type="PROSITE" id="PS50896">
    <property type="entry name" value="LISH"/>
    <property type="match status" value="1"/>
</dbReference>
<evidence type="ECO:0000313" key="4">
    <source>
        <dbReference type="Proteomes" id="UP001181693"/>
    </source>
</evidence>
<feature type="region of interest" description="Disordered" evidence="1">
    <location>
        <begin position="1218"/>
        <end position="1286"/>
    </location>
</feature>
<dbReference type="Proteomes" id="UP001181693">
    <property type="component" value="Unassembled WGS sequence"/>
</dbReference>
<protein>
    <recommendedName>
        <fullName evidence="2">Protein NPAT C-terminal domain-containing protein</fullName>
    </recommendedName>
</protein>